<keyword evidence="1" id="KW-0677">Repeat</keyword>
<organism evidence="6 7">
    <name type="scientific">Stylosanthes scabra</name>
    <dbReference type="NCBI Taxonomy" id="79078"/>
    <lineage>
        <taxon>Eukaryota</taxon>
        <taxon>Viridiplantae</taxon>
        <taxon>Streptophyta</taxon>
        <taxon>Embryophyta</taxon>
        <taxon>Tracheophyta</taxon>
        <taxon>Spermatophyta</taxon>
        <taxon>Magnoliopsida</taxon>
        <taxon>eudicotyledons</taxon>
        <taxon>Gunneridae</taxon>
        <taxon>Pentapetalae</taxon>
        <taxon>rosids</taxon>
        <taxon>fabids</taxon>
        <taxon>Fabales</taxon>
        <taxon>Fabaceae</taxon>
        <taxon>Papilionoideae</taxon>
        <taxon>50 kb inversion clade</taxon>
        <taxon>dalbergioids sensu lato</taxon>
        <taxon>Dalbergieae</taxon>
        <taxon>Pterocarpus clade</taxon>
        <taxon>Stylosanthes</taxon>
    </lineage>
</organism>
<evidence type="ECO:0000256" key="1">
    <source>
        <dbReference type="ARBA" id="ARBA00022737"/>
    </source>
</evidence>
<keyword evidence="2" id="KW-0547">Nucleotide-binding</keyword>
<comment type="caution">
    <text evidence="6">The sequence shown here is derived from an EMBL/GenBank/DDBJ whole genome shotgun (WGS) entry which is preliminary data.</text>
</comment>
<feature type="domain" description="Disease resistance N-terminal" evidence="5">
    <location>
        <begin position="10"/>
        <end position="97"/>
    </location>
</feature>
<protein>
    <recommendedName>
        <fullName evidence="5">Disease resistance N-terminal domain-containing protein</fullName>
    </recommendedName>
</protein>
<accession>A0ABU6QT10</accession>
<dbReference type="InterPro" id="IPR041118">
    <property type="entry name" value="Rx_N"/>
</dbReference>
<evidence type="ECO:0000313" key="7">
    <source>
        <dbReference type="Proteomes" id="UP001341840"/>
    </source>
</evidence>
<reference evidence="6 7" key="1">
    <citation type="journal article" date="2023" name="Plants (Basel)">
        <title>Bridging the Gap: Combining Genomics and Transcriptomics Approaches to Understand Stylosanthes scabra, an Orphan Legume from the Brazilian Caatinga.</title>
        <authorList>
            <person name="Ferreira-Neto J.R.C."/>
            <person name="da Silva M.D."/>
            <person name="Binneck E."/>
            <person name="de Melo N.F."/>
            <person name="da Silva R.H."/>
            <person name="de Melo A.L.T.M."/>
            <person name="Pandolfi V."/>
            <person name="Bustamante F.O."/>
            <person name="Brasileiro-Vidal A.C."/>
            <person name="Benko-Iseppon A.M."/>
        </authorList>
    </citation>
    <scope>NUCLEOTIDE SEQUENCE [LARGE SCALE GENOMIC DNA]</scope>
    <source>
        <tissue evidence="6">Leaves</tissue>
    </source>
</reference>
<sequence length="208" mass="24010">MPKQIPFGVATSLINTIASSAFREIGRICEVMDDIEKLKDTMEYTKVVLSDAELKQGQDATVADWVKRFQQVLYDVDDLLDDVFIKDLRRKASFGTEKTRKVRDFLSISNNSIDFRAKLARKIENIRKNFNEIAEDMSKLNPSRSVVIRKTALSQLVYNAAQDQDLFQKYMWVWVSEDFELKTILKKMLLSLKKDSDGDSLEALQQKL</sequence>
<gene>
    <name evidence="6" type="ORF">PIB30_081701</name>
</gene>
<dbReference type="Gene3D" id="3.40.50.300">
    <property type="entry name" value="P-loop containing nucleotide triphosphate hydrolases"/>
    <property type="match status" value="1"/>
</dbReference>
<proteinExistence type="predicted"/>
<keyword evidence="4" id="KW-0067">ATP-binding</keyword>
<dbReference type="Gene3D" id="1.20.5.4130">
    <property type="match status" value="1"/>
</dbReference>
<keyword evidence="3" id="KW-0611">Plant defense</keyword>
<evidence type="ECO:0000313" key="6">
    <source>
        <dbReference type="EMBL" id="MED6114582.1"/>
    </source>
</evidence>
<dbReference type="Pfam" id="PF18052">
    <property type="entry name" value="Rx_N"/>
    <property type="match status" value="1"/>
</dbReference>
<name>A0ABU6QT10_9FABA</name>
<evidence type="ECO:0000259" key="5">
    <source>
        <dbReference type="Pfam" id="PF18052"/>
    </source>
</evidence>
<dbReference type="Proteomes" id="UP001341840">
    <property type="component" value="Unassembled WGS sequence"/>
</dbReference>
<dbReference type="InterPro" id="IPR027417">
    <property type="entry name" value="P-loop_NTPase"/>
</dbReference>
<dbReference type="EMBL" id="JASCZI010001231">
    <property type="protein sequence ID" value="MED6114582.1"/>
    <property type="molecule type" value="Genomic_DNA"/>
</dbReference>
<evidence type="ECO:0000256" key="3">
    <source>
        <dbReference type="ARBA" id="ARBA00022821"/>
    </source>
</evidence>
<dbReference type="PANTHER" id="PTHR36766">
    <property type="entry name" value="PLANT BROAD-SPECTRUM MILDEW RESISTANCE PROTEIN RPW8"/>
    <property type="match status" value="1"/>
</dbReference>
<evidence type="ECO:0000256" key="4">
    <source>
        <dbReference type="ARBA" id="ARBA00022840"/>
    </source>
</evidence>
<dbReference type="PANTHER" id="PTHR36766:SF40">
    <property type="entry name" value="DISEASE RESISTANCE PROTEIN RGA3"/>
    <property type="match status" value="1"/>
</dbReference>
<evidence type="ECO:0000256" key="2">
    <source>
        <dbReference type="ARBA" id="ARBA00022741"/>
    </source>
</evidence>
<keyword evidence="7" id="KW-1185">Reference proteome</keyword>